<keyword evidence="1" id="KW-0147">Chitin-binding</keyword>
<dbReference type="PROSITE" id="PS51782">
    <property type="entry name" value="LYSM"/>
    <property type="match status" value="1"/>
</dbReference>
<feature type="signal peptide" evidence="3">
    <location>
        <begin position="1"/>
        <end position="26"/>
    </location>
</feature>
<keyword evidence="3" id="KW-0732">Signal</keyword>
<gene>
    <name evidence="5" type="ORF">C2S53_012240</name>
</gene>
<dbReference type="Gene3D" id="3.10.350.10">
    <property type="entry name" value="LysM domain"/>
    <property type="match status" value="1"/>
</dbReference>
<dbReference type="InterPro" id="IPR018392">
    <property type="entry name" value="LysM"/>
</dbReference>
<comment type="caution">
    <text evidence="5">The sequence shown here is derived from an EMBL/GenBank/DDBJ whole genome shotgun (WGS) entry which is preliminary data.</text>
</comment>
<dbReference type="InterPro" id="IPR036779">
    <property type="entry name" value="LysM_dom_sf"/>
</dbReference>
<evidence type="ECO:0000256" key="3">
    <source>
        <dbReference type="SAM" id="SignalP"/>
    </source>
</evidence>
<evidence type="ECO:0000313" key="6">
    <source>
        <dbReference type="Proteomes" id="UP001190926"/>
    </source>
</evidence>
<evidence type="ECO:0000313" key="5">
    <source>
        <dbReference type="EMBL" id="KAH6826279.1"/>
    </source>
</evidence>
<dbReference type="CDD" id="cd00118">
    <property type="entry name" value="LysM"/>
    <property type="match status" value="1"/>
</dbReference>
<feature type="domain" description="LysM" evidence="4">
    <location>
        <begin position="42"/>
        <end position="86"/>
    </location>
</feature>
<accession>A0AAD4J3H1</accession>
<sequence length="90" mass="9631">MAQANNTLFKLLLVLSLLLMISTTESIRFGFGNQDSSPVCNSVHGADSGETCSTVAQEFGLSLQDFLNINPNINCDAIFVGQWVCVDGST</sequence>
<dbReference type="SUPFAM" id="SSF54106">
    <property type="entry name" value="LysM domain"/>
    <property type="match status" value="1"/>
</dbReference>
<organism evidence="5 6">
    <name type="scientific">Perilla frutescens var. hirtella</name>
    <name type="common">Perilla citriodora</name>
    <name type="synonym">Perilla setoyensis</name>
    <dbReference type="NCBI Taxonomy" id="608512"/>
    <lineage>
        <taxon>Eukaryota</taxon>
        <taxon>Viridiplantae</taxon>
        <taxon>Streptophyta</taxon>
        <taxon>Embryophyta</taxon>
        <taxon>Tracheophyta</taxon>
        <taxon>Spermatophyta</taxon>
        <taxon>Magnoliopsida</taxon>
        <taxon>eudicotyledons</taxon>
        <taxon>Gunneridae</taxon>
        <taxon>Pentapetalae</taxon>
        <taxon>asterids</taxon>
        <taxon>lamiids</taxon>
        <taxon>Lamiales</taxon>
        <taxon>Lamiaceae</taxon>
        <taxon>Nepetoideae</taxon>
        <taxon>Elsholtzieae</taxon>
        <taxon>Perilla</taxon>
    </lineage>
</organism>
<dbReference type="Pfam" id="PF01476">
    <property type="entry name" value="LysM"/>
    <property type="match status" value="1"/>
</dbReference>
<dbReference type="InterPro" id="IPR052210">
    <property type="entry name" value="LysM1-like"/>
</dbReference>
<evidence type="ECO:0000259" key="4">
    <source>
        <dbReference type="PROSITE" id="PS51782"/>
    </source>
</evidence>
<name>A0AAD4J3H1_PERFH</name>
<feature type="chain" id="PRO_5042218325" description="LysM domain-containing protein" evidence="3">
    <location>
        <begin position="27"/>
        <end position="90"/>
    </location>
</feature>
<evidence type="ECO:0000256" key="2">
    <source>
        <dbReference type="ARBA" id="ARBA00023026"/>
    </source>
</evidence>
<reference evidence="5 6" key="1">
    <citation type="journal article" date="2021" name="Nat. Commun.">
        <title>Incipient diploidization of the medicinal plant Perilla within 10,000 years.</title>
        <authorList>
            <person name="Zhang Y."/>
            <person name="Shen Q."/>
            <person name="Leng L."/>
            <person name="Zhang D."/>
            <person name="Chen S."/>
            <person name="Shi Y."/>
            <person name="Ning Z."/>
            <person name="Chen S."/>
        </authorList>
    </citation>
    <scope>NUCLEOTIDE SEQUENCE [LARGE SCALE GENOMIC DNA]</scope>
    <source>
        <strain evidence="6">cv. PC099</strain>
    </source>
</reference>
<dbReference type="EMBL" id="SDAM02000167">
    <property type="protein sequence ID" value="KAH6826279.1"/>
    <property type="molecule type" value="Genomic_DNA"/>
</dbReference>
<protein>
    <recommendedName>
        <fullName evidence="4">LysM domain-containing protein</fullName>
    </recommendedName>
</protein>
<proteinExistence type="predicted"/>
<dbReference type="AlphaFoldDB" id="A0AAD4J3H1"/>
<keyword evidence="2" id="KW-0843">Virulence</keyword>
<dbReference type="GO" id="GO:0008061">
    <property type="term" value="F:chitin binding"/>
    <property type="evidence" value="ECO:0007669"/>
    <property type="project" value="UniProtKB-KW"/>
</dbReference>
<keyword evidence="6" id="KW-1185">Reference proteome</keyword>
<dbReference type="PANTHER" id="PTHR34997">
    <property type="entry name" value="AM15"/>
    <property type="match status" value="1"/>
</dbReference>
<dbReference type="Proteomes" id="UP001190926">
    <property type="component" value="Unassembled WGS sequence"/>
</dbReference>
<evidence type="ECO:0000256" key="1">
    <source>
        <dbReference type="ARBA" id="ARBA00022669"/>
    </source>
</evidence>
<dbReference type="PANTHER" id="PTHR34997:SF1">
    <property type="entry name" value="PEPTIDOGLYCAN-BINDING LYSIN DOMAIN"/>
    <property type="match status" value="1"/>
</dbReference>
<dbReference type="SMART" id="SM00257">
    <property type="entry name" value="LysM"/>
    <property type="match status" value="1"/>
</dbReference>